<organism evidence="12 13">
    <name type="scientific">Zootermopsis nevadensis</name>
    <name type="common">Dampwood termite</name>
    <dbReference type="NCBI Taxonomy" id="136037"/>
    <lineage>
        <taxon>Eukaryota</taxon>
        <taxon>Metazoa</taxon>
        <taxon>Ecdysozoa</taxon>
        <taxon>Arthropoda</taxon>
        <taxon>Hexapoda</taxon>
        <taxon>Insecta</taxon>
        <taxon>Pterygota</taxon>
        <taxon>Neoptera</taxon>
        <taxon>Polyneoptera</taxon>
        <taxon>Dictyoptera</taxon>
        <taxon>Blattodea</taxon>
        <taxon>Blattoidea</taxon>
        <taxon>Termitoidae</taxon>
        <taxon>Termopsidae</taxon>
        <taxon>Zootermopsis</taxon>
    </lineage>
</organism>
<evidence type="ECO:0000256" key="1">
    <source>
        <dbReference type="ARBA" id="ARBA00004141"/>
    </source>
</evidence>
<evidence type="ECO:0000256" key="7">
    <source>
        <dbReference type="ARBA" id="ARBA00023170"/>
    </source>
</evidence>
<dbReference type="Gene3D" id="1.20.1070.10">
    <property type="entry name" value="Rhodopsin 7-helix transmembrane proteins"/>
    <property type="match status" value="1"/>
</dbReference>
<evidence type="ECO:0000256" key="9">
    <source>
        <dbReference type="SAM" id="MobiDB-lite"/>
    </source>
</evidence>
<evidence type="ECO:0000313" key="12">
    <source>
        <dbReference type="EMBL" id="KDR18865.1"/>
    </source>
</evidence>
<feature type="compositionally biased region" description="Polar residues" evidence="9">
    <location>
        <begin position="53"/>
        <end position="62"/>
    </location>
</feature>
<dbReference type="PRINTS" id="PR00237">
    <property type="entry name" value="GPCRRHODOPSN"/>
</dbReference>
<evidence type="ECO:0000256" key="3">
    <source>
        <dbReference type="ARBA" id="ARBA00022692"/>
    </source>
</evidence>
<dbReference type="Pfam" id="PF00001">
    <property type="entry name" value="7tm_1"/>
    <property type="match status" value="1"/>
</dbReference>
<dbReference type="Proteomes" id="UP000027135">
    <property type="component" value="Unassembled WGS sequence"/>
</dbReference>
<gene>
    <name evidence="12" type="ORF">L798_07312</name>
</gene>
<feature type="domain" description="G-protein coupled receptors family 1 profile" evidence="11">
    <location>
        <begin position="322"/>
        <end position="572"/>
    </location>
</feature>
<feature type="transmembrane region" description="Helical" evidence="10">
    <location>
        <begin position="381"/>
        <end position="403"/>
    </location>
</feature>
<dbReference type="AlphaFoldDB" id="A0A067R6F3"/>
<dbReference type="eggNOG" id="KOG4219">
    <property type="taxonomic scope" value="Eukaryota"/>
</dbReference>
<evidence type="ECO:0000256" key="6">
    <source>
        <dbReference type="ARBA" id="ARBA00023136"/>
    </source>
</evidence>
<keyword evidence="13" id="KW-1185">Reference proteome</keyword>
<evidence type="ECO:0000256" key="10">
    <source>
        <dbReference type="SAM" id="Phobius"/>
    </source>
</evidence>
<protein>
    <submittedName>
        <fullName evidence="12">[Phe13]-bombesin receptor</fullName>
    </submittedName>
</protein>
<keyword evidence="7 12" id="KW-0675">Receptor</keyword>
<feature type="transmembrane region" description="Helical" evidence="10">
    <location>
        <begin position="310"/>
        <end position="331"/>
    </location>
</feature>
<accession>A0A067R6F3</accession>
<dbReference type="CDD" id="cd00637">
    <property type="entry name" value="7tm_classA_rhodopsin-like"/>
    <property type="match status" value="1"/>
</dbReference>
<dbReference type="PANTHER" id="PTHR24243:SF208">
    <property type="entry name" value="PYROKININ-1 RECEPTOR"/>
    <property type="match status" value="1"/>
</dbReference>
<feature type="transmembrane region" description="Helical" evidence="10">
    <location>
        <begin position="510"/>
        <end position="528"/>
    </location>
</feature>
<keyword evidence="3 10" id="KW-0812">Transmembrane</keyword>
<feature type="transmembrane region" description="Helical" evidence="10">
    <location>
        <begin position="343"/>
        <end position="361"/>
    </location>
</feature>
<evidence type="ECO:0000256" key="4">
    <source>
        <dbReference type="ARBA" id="ARBA00022989"/>
    </source>
</evidence>
<proteinExistence type="inferred from homology"/>
<dbReference type="InParanoid" id="A0A067R6F3"/>
<reference evidence="12 13" key="1">
    <citation type="journal article" date="2014" name="Nat. Commun.">
        <title>Molecular traces of alternative social organization in a termite genome.</title>
        <authorList>
            <person name="Terrapon N."/>
            <person name="Li C."/>
            <person name="Robertson H.M."/>
            <person name="Ji L."/>
            <person name="Meng X."/>
            <person name="Booth W."/>
            <person name="Chen Z."/>
            <person name="Childers C.P."/>
            <person name="Glastad K.M."/>
            <person name="Gokhale K."/>
            <person name="Gowin J."/>
            <person name="Gronenberg W."/>
            <person name="Hermansen R.A."/>
            <person name="Hu H."/>
            <person name="Hunt B.G."/>
            <person name="Huylmans A.K."/>
            <person name="Khalil S.M."/>
            <person name="Mitchell R.D."/>
            <person name="Munoz-Torres M.C."/>
            <person name="Mustard J.A."/>
            <person name="Pan H."/>
            <person name="Reese J.T."/>
            <person name="Scharf M.E."/>
            <person name="Sun F."/>
            <person name="Vogel H."/>
            <person name="Xiao J."/>
            <person name="Yang W."/>
            <person name="Yang Z."/>
            <person name="Yang Z."/>
            <person name="Zhou J."/>
            <person name="Zhu J."/>
            <person name="Brent C.S."/>
            <person name="Elsik C.G."/>
            <person name="Goodisman M.A."/>
            <person name="Liberles D.A."/>
            <person name="Roe R.M."/>
            <person name="Vargo E.L."/>
            <person name="Vilcinskas A."/>
            <person name="Wang J."/>
            <person name="Bornberg-Bauer E."/>
            <person name="Korb J."/>
            <person name="Zhang G."/>
            <person name="Liebig J."/>
        </authorList>
    </citation>
    <scope>NUCLEOTIDE SEQUENCE [LARGE SCALE GENOMIC DNA]</scope>
    <source>
        <tissue evidence="12">Whole organism</tissue>
    </source>
</reference>
<feature type="transmembrane region" description="Helical" evidence="10">
    <location>
        <begin position="558"/>
        <end position="575"/>
    </location>
</feature>
<dbReference type="InterPro" id="IPR017452">
    <property type="entry name" value="GPCR_Rhodpsn_7TM"/>
</dbReference>
<sequence>MINRNVVIITVTALHLMTTEMYEARAAATFGENDISTNATDNPSGADYEEGMTTESGSNFHNASDESSEAFDISQYRNNCTEDFESENETELKPAPYAGGSVHHLGPTALELREDFQLLLKAVARFGCTANESLGREVISMSREYVDRGKDFLGRLSGQDTTASDERHAFDAGMYEASILRAESLMELVDQMTDLMAEHARIDVINDAIIKNSKEIIFSNRTLVWEINVRLKENVTRLLDKCLQTAANMSKYKEQDDLLAVLIPNHTRNFFDVRQWADLLENETETLQIYRTNLFAAERDRFIAYTVKPAVTATVFVVGMAGNGLLLTIFVRHKETRTFPNSMLMNLTAVDCASLIVNLLLEYFRVLWTWRLGLPMCKIFYFSRYVLIAVSIYSVVMISVQRFLAVTQLPSGVMCRVGKKTKYVFMVTIWALGFILSVPHALIADVKNGLCHELSFEYFGPVSTTDLVVFCVVPVVLVAVFSGLTATRIRRSVCRIPGEGAGKERLRHNRIVSSTILIALVALFVVSYTPDFLYKFLTIQVAIPTPSWQFNMVNVVTYYLRFVNCCLNPVILFVMSKRYRAYMKKYVGCGGGRKELDAGKSDDTYETSL</sequence>
<comment type="similarity">
    <text evidence="2">Belongs to the G-protein coupled receptor 1 family.</text>
</comment>
<evidence type="ECO:0000313" key="13">
    <source>
        <dbReference type="Proteomes" id="UP000027135"/>
    </source>
</evidence>
<dbReference type="PROSITE" id="PS50262">
    <property type="entry name" value="G_PROTEIN_RECEP_F1_2"/>
    <property type="match status" value="1"/>
</dbReference>
<dbReference type="PANTHER" id="PTHR24243">
    <property type="entry name" value="G-PROTEIN COUPLED RECEPTOR"/>
    <property type="match status" value="1"/>
</dbReference>
<dbReference type="GO" id="GO:0016020">
    <property type="term" value="C:membrane"/>
    <property type="evidence" value="ECO:0007669"/>
    <property type="project" value="UniProtKB-SubCell"/>
</dbReference>
<evidence type="ECO:0000259" key="11">
    <source>
        <dbReference type="PROSITE" id="PS50262"/>
    </source>
</evidence>
<feature type="transmembrane region" description="Helical" evidence="10">
    <location>
        <begin position="467"/>
        <end position="489"/>
    </location>
</feature>
<evidence type="ECO:0000256" key="2">
    <source>
        <dbReference type="ARBA" id="ARBA00010663"/>
    </source>
</evidence>
<name>A0A067R6F3_ZOONE</name>
<dbReference type="EMBL" id="KK852669">
    <property type="protein sequence ID" value="KDR18865.1"/>
    <property type="molecule type" value="Genomic_DNA"/>
</dbReference>
<keyword evidence="4 10" id="KW-1133">Transmembrane helix</keyword>
<dbReference type="SUPFAM" id="SSF81321">
    <property type="entry name" value="Family A G protein-coupled receptor-like"/>
    <property type="match status" value="1"/>
</dbReference>
<keyword evidence="5" id="KW-0297">G-protein coupled receptor</keyword>
<dbReference type="GO" id="GO:0004930">
    <property type="term" value="F:G protein-coupled receptor activity"/>
    <property type="evidence" value="ECO:0007669"/>
    <property type="project" value="UniProtKB-KW"/>
</dbReference>
<feature type="transmembrane region" description="Helical" evidence="10">
    <location>
        <begin position="423"/>
        <end position="443"/>
    </location>
</feature>
<feature type="region of interest" description="Disordered" evidence="9">
    <location>
        <begin position="34"/>
        <end position="68"/>
    </location>
</feature>
<feature type="compositionally biased region" description="Polar residues" evidence="9">
    <location>
        <begin position="34"/>
        <end position="43"/>
    </location>
</feature>
<keyword evidence="6 10" id="KW-0472">Membrane</keyword>
<dbReference type="OrthoDB" id="8193922at2759"/>
<dbReference type="InterPro" id="IPR000276">
    <property type="entry name" value="GPCR_Rhodpsn"/>
</dbReference>
<keyword evidence="8" id="KW-0807">Transducer</keyword>
<comment type="subcellular location">
    <subcellularLocation>
        <location evidence="1">Membrane</location>
        <topology evidence="1">Multi-pass membrane protein</topology>
    </subcellularLocation>
</comment>
<evidence type="ECO:0000256" key="5">
    <source>
        <dbReference type="ARBA" id="ARBA00023040"/>
    </source>
</evidence>
<evidence type="ECO:0000256" key="8">
    <source>
        <dbReference type="ARBA" id="ARBA00023224"/>
    </source>
</evidence>